<dbReference type="RefSeq" id="WP_102075574.1">
    <property type="nucleotide sequence ID" value="NZ_PDNW01000024.1"/>
</dbReference>
<evidence type="ECO:0000256" key="1">
    <source>
        <dbReference type="SAM" id="SignalP"/>
    </source>
</evidence>
<sequence length="153" mass="16242">MQTITRSITLLIAAAATGFGALPGCTPMMAGQMAEAGYNVAKTTLGGSDAATAVAEERQKKLQAVLYSVDIGQDLKPILEAMGEPPKEKSGNTYGFTCYEYAAVYSATEAAVIMAHDGKVVFYGNSRCTAEMQDANFKSGGKYMVDRSPTMER</sequence>
<evidence type="ECO:0008006" key="4">
    <source>
        <dbReference type="Google" id="ProtNLM"/>
    </source>
</evidence>
<evidence type="ECO:0000313" key="2">
    <source>
        <dbReference type="EMBL" id="PLC48209.1"/>
    </source>
</evidence>
<reference evidence="2 3" key="1">
    <citation type="submission" date="2017-10" db="EMBL/GenBank/DDBJ databases">
        <title>Two draft genome sequences of Pusillimonas sp. strains isolated from a nitrate- and radionuclide-contaminated groundwater in Russia.</title>
        <authorList>
            <person name="Grouzdev D.S."/>
            <person name="Tourova T.P."/>
            <person name="Goeva M.A."/>
            <person name="Babich T.L."/>
            <person name="Sokolova D.S."/>
            <person name="Abdullin R."/>
            <person name="Poltaraus A.B."/>
            <person name="Toshchakov S.V."/>
            <person name="Nazina T.N."/>
        </authorList>
    </citation>
    <scope>NUCLEOTIDE SEQUENCE [LARGE SCALE GENOMIC DNA]</scope>
    <source>
        <strain evidence="2 3">JR1/69-3-13</strain>
    </source>
</reference>
<organism evidence="2 3">
    <name type="scientific">Pollutimonas subterranea</name>
    <dbReference type="NCBI Taxonomy" id="2045210"/>
    <lineage>
        <taxon>Bacteria</taxon>
        <taxon>Pseudomonadati</taxon>
        <taxon>Pseudomonadota</taxon>
        <taxon>Betaproteobacteria</taxon>
        <taxon>Burkholderiales</taxon>
        <taxon>Alcaligenaceae</taxon>
        <taxon>Pollutimonas</taxon>
    </lineage>
</organism>
<dbReference type="EMBL" id="PDNW01000024">
    <property type="protein sequence ID" value="PLC48209.1"/>
    <property type="molecule type" value="Genomic_DNA"/>
</dbReference>
<accession>A0A2N4TZM4</accession>
<name>A0A2N4TZM4_9BURK</name>
<evidence type="ECO:0000313" key="3">
    <source>
        <dbReference type="Proteomes" id="UP000234190"/>
    </source>
</evidence>
<feature type="signal peptide" evidence="1">
    <location>
        <begin position="1"/>
        <end position="30"/>
    </location>
</feature>
<dbReference type="OrthoDB" id="8686817at2"/>
<comment type="caution">
    <text evidence="2">The sequence shown here is derived from an EMBL/GenBank/DDBJ whole genome shotgun (WGS) entry which is preliminary data.</text>
</comment>
<feature type="chain" id="PRO_5014814229" description="Lipoprotein" evidence="1">
    <location>
        <begin position="31"/>
        <end position="153"/>
    </location>
</feature>
<keyword evidence="1" id="KW-0732">Signal</keyword>
<keyword evidence="3" id="KW-1185">Reference proteome</keyword>
<proteinExistence type="predicted"/>
<dbReference type="AlphaFoldDB" id="A0A2N4TZM4"/>
<protein>
    <recommendedName>
        <fullName evidence="4">Lipoprotein</fullName>
    </recommendedName>
</protein>
<gene>
    <name evidence="2" type="ORF">CR159_19230</name>
</gene>
<dbReference type="Proteomes" id="UP000234190">
    <property type="component" value="Unassembled WGS sequence"/>
</dbReference>